<name>A0A2M7QJQ3_9BACT</name>
<dbReference type="Pfam" id="PF04932">
    <property type="entry name" value="Wzy_C"/>
    <property type="match status" value="1"/>
</dbReference>
<dbReference type="SUPFAM" id="SSF48452">
    <property type="entry name" value="TPR-like"/>
    <property type="match status" value="1"/>
</dbReference>
<evidence type="ECO:0000256" key="1">
    <source>
        <dbReference type="ARBA" id="ARBA00004141"/>
    </source>
</evidence>
<feature type="transmembrane region" description="Helical" evidence="6">
    <location>
        <begin position="452"/>
        <end position="469"/>
    </location>
</feature>
<dbReference type="Pfam" id="PF13181">
    <property type="entry name" value="TPR_8"/>
    <property type="match status" value="1"/>
</dbReference>
<dbReference type="InterPro" id="IPR019734">
    <property type="entry name" value="TPR_rpt"/>
</dbReference>
<feature type="repeat" description="TPR" evidence="5">
    <location>
        <begin position="510"/>
        <end position="543"/>
    </location>
</feature>
<feature type="transmembrane region" description="Helical" evidence="6">
    <location>
        <begin position="5"/>
        <end position="23"/>
    </location>
</feature>
<dbReference type="Gene3D" id="1.25.40.10">
    <property type="entry name" value="Tetratricopeptide repeat domain"/>
    <property type="match status" value="2"/>
</dbReference>
<organism evidence="8 9">
    <name type="scientific">Candidatus Roizmanbacteria bacterium CG_4_10_14_0_8_um_filter_33_9</name>
    <dbReference type="NCBI Taxonomy" id="1974826"/>
    <lineage>
        <taxon>Bacteria</taxon>
        <taxon>Candidatus Roizmaniibacteriota</taxon>
    </lineage>
</organism>
<comment type="caution">
    <text evidence="8">The sequence shown here is derived from an EMBL/GenBank/DDBJ whole genome shotgun (WGS) entry which is preliminary data.</text>
</comment>
<keyword evidence="4 6" id="KW-0472">Membrane</keyword>
<protein>
    <recommendedName>
        <fullName evidence="7">O-antigen ligase-related domain-containing protein</fullName>
    </recommendedName>
</protein>
<feature type="transmembrane region" description="Helical" evidence="6">
    <location>
        <begin position="239"/>
        <end position="256"/>
    </location>
</feature>
<evidence type="ECO:0000256" key="4">
    <source>
        <dbReference type="ARBA" id="ARBA00023136"/>
    </source>
</evidence>
<sequence>MLTKILTTIYFLLFFCTPLIMFGKTSELFEFNKMLFIYLCSSSIAFILLIYWFVYKIKPIQRSILNIPIILFIFFQLISTLFSIDVHTSLFGYYGRFNGGFYSILAYVVIYYGFIFLYSLQKDSKSFLFRFLQISLISSLLTILWSIPGKFGHDLSCLLFVGEFNNSCWTAQFNPSVRMFSTLGQPNWFGAYLAVHFFIALFFLLKKQEPRGFLLVKGFSFLYLILNFSALLFTRSRSAIGSVGIGFFIFILYYGISSIRLKHKLNSLIIALLISMVLSVIFFRTGIEKVDTYLLPQTYTSFFNKTQQKKIAPTVTNINKDLVVGGVTDSLDIRKIVWKGAFDLGKEYFLFGTGVETFAYSYYFVRPKEHNLTSEWDFLYNKAHNEYLNYFATTGLFGTLSYFIFIGIVFFVIYKAWNKAKDDTDLQLLFGLLFLSYLSILITNFFGFSTTTINLLFYFIPSYPIYYLYKSKHPYENDNKYTLNSGLVILTLLSLTYFFVLVFLSNYWVSDIKYAMGDIYMKMNDYNIASTLYEQALEYHYEHVYEDKLSNCYANLAFIASYQKEKDKTVQYIQKAQDYNNRSLQASPSNIIYLKTTVKNDYLFYQITLKKEYIEKGLIALKKANVVGPTDSKISYYLATYYSMLFDEEVNLSQKQLYSKNAINAINESIEQKPNYIDSYILKAQLLRKFGRKQEAKDVVEFALKQFDPRNKILLKELDTLK</sequence>
<dbReference type="SMART" id="SM00028">
    <property type="entry name" value="TPR"/>
    <property type="match status" value="3"/>
</dbReference>
<dbReference type="InterPro" id="IPR007016">
    <property type="entry name" value="O-antigen_ligase-rel_domated"/>
</dbReference>
<accession>A0A2M7QJQ3</accession>
<feature type="transmembrane region" description="Helical" evidence="6">
    <location>
        <begin position="127"/>
        <end position="147"/>
    </location>
</feature>
<dbReference type="InterPro" id="IPR051533">
    <property type="entry name" value="WaaL-like"/>
</dbReference>
<evidence type="ECO:0000313" key="8">
    <source>
        <dbReference type="EMBL" id="PIY72574.1"/>
    </source>
</evidence>
<dbReference type="EMBL" id="PFLI01000008">
    <property type="protein sequence ID" value="PIY72574.1"/>
    <property type="molecule type" value="Genomic_DNA"/>
</dbReference>
<feature type="transmembrane region" description="Helical" evidence="6">
    <location>
        <begin position="100"/>
        <end position="120"/>
    </location>
</feature>
<evidence type="ECO:0000259" key="7">
    <source>
        <dbReference type="Pfam" id="PF04932"/>
    </source>
</evidence>
<dbReference type="PANTHER" id="PTHR37422:SF17">
    <property type="entry name" value="O-ANTIGEN LIGASE"/>
    <property type="match status" value="1"/>
</dbReference>
<reference evidence="9" key="1">
    <citation type="submission" date="2017-09" db="EMBL/GenBank/DDBJ databases">
        <title>Depth-based differentiation of microbial function through sediment-hosted aquifers and enrichment of novel symbionts in the deep terrestrial subsurface.</title>
        <authorList>
            <person name="Probst A.J."/>
            <person name="Ladd B."/>
            <person name="Jarett J.K."/>
            <person name="Geller-Mcgrath D.E."/>
            <person name="Sieber C.M.K."/>
            <person name="Emerson J.B."/>
            <person name="Anantharaman K."/>
            <person name="Thomas B.C."/>
            <person name="Malmstrom R."/>
            <person name="Stieglmeier M."/>
            <person name="Klingl A."/>
            <person name="Woyke T."/>
            <person name="Ryan C.M."/>
            <person name="Banfield J.F."/>
        </authorList>
    </citation>
    <scope>NUCLEOTIDE SEQUENCE [LARGE SCALE GENOMIC DNA]</scope>
</reference>
<proteinExistence type="predicted"/>
<dbReference type="GO" id="GO:0016020">
    <property type="term" value="C:membrane"/>
    <property type="evidence" value="ECO:0007669"/>
    <property type="project" value="UniProtKB-SubCell"/>
</dbReference>
<feature type="transmembrane region" description="Helical" evidence="6">
    <location>
        <begin position="35"/>
        <end position="55"/>
    </location>
</feature>
<feature type="transmembrane region" description="Helical" evidence="6">
    <location>
        <begin position="67"/>
        <end position="94"/>
    </location>
</feature>
<feature type="transmembrane region" description="Helical" evidence="6">
    <location>
        <begin position="426"/>
        <end position="446"/>
    </location>
</feature>
<feature type="domain" description="O-antigen ligase-related" evidence="7">
    <location>
        <begin position="223"/>
        <end position="403"/>
    </location>
</feature>
<evidence type="ECO:0000256" key="2">
    <source>
        <dbReference type="ARBA" id="ARBA00022692"/>
    </source>
</evidence>
<dbReference type="InterPro" id="IPR011990">
    <property type="entry name" value="TPR-like_helical_dom_sf"/>
</dbReference>
<feature type="transmembrane region" description="Helical" evidence="6">
    <location>
        <begin position="212"/>
        <end position="233"/>
    </location>
</feature>
<feature type="transmembrane region" description="Helical" evidence="6">
    <location>
        <begin position="481"/>
        <end position="509"/>
    </location>
</feature>
<feature type="transmembrane region" description="Helical" evidence="6">
    <location>
        <begin position="268"/>
        <end position="287"/>
    </location>
</feature>
<feature type="transmembrane region" description="Helical" evidence="6">
    <location>
        <begin position="387"/>
        <end position="414"/>
    </location>
</feature>
<keyword evidence="2 6" id="KW-0812">Transmembrane</keyword>
<evidence type="ECO:0000313" key="9">
    <source>
        <dbReference type="Proteomes" id="UP000229401"/>
    </source>
</evidence>
<keyword evidence="5" id="KW-0802">TPR repeat</keyword>
<comment type="subcellular location">
    <subcellularLocation>
        <location evidence="1">Membrane</location>
        <topology evidence="1">Multi-pass membrane protein</topology>
    </subcellularLocation>
</comment>
<evidence type="ECO:0000256" key="6">
    <source>
        <dbReference type="SAM" id="Phobius"/>
    </source>
</evidence>
<evidence type="ECO:0000256" key="5">
    <source>
        <dbReference type="PROSITE-ProRule" id="PRU00339"/>
    </source>
</evidence>
<evidence type="ECO:0000256" key="3">
    <source>
        <dbReference type="ARBA" id="ARBA00022989"/>
    </source>
</evidence>
<dbReference type="PANTHER" id="PTHR37422">
    <property type="entry name" value="TEICHURONIC ACID BIOSYNTHESIS PROTEIN TUAE"/>
    <property type="match status" value="1"/>
</dbReference>
<dbReference type="Proteomes" id="UP000229401">
    <property type="component" value="Unassembled WGS sequence"/>
</dbReference>
<keyword evidence="3 6" id="KW-1133">Transmembrane helix</keyword>
<dbReference type="AlphaFoldDB" id="A0A2M7QJQ3"/>
<feature type="transmembrane region" description="Helical" evidence="6">
    <location>
        <begin position="188"/>
        <end position="205"/>
    </location>
</feature>
<dbReference type="PROSITE" id="PS50005">
    <property type="entry name" value="TPR"/>
    <property type="match status" value="1"/>
</dbReference>
<gene>
    <name evidence="8" type="ORF">COY87_00225</name>
</gene>